<protein>
    <submittedName>
        <fullName evidence="5">Endonuclease/Exonuclease/phosphatase family protein</fullName>
    </submittedName>
</protein>
<dbReference type="InterPro" id="IPR036691">
    <property type="entry name" value="Endo/exonu/phosph_ase_sf"/>
</dbReference>
<keyword evidence="2" id="KW-0540">Nuclease</keyword>
<name>A0A1W2ET09_9SPHI</name>
<dbReference type="GO" id="GO:0006308">
    <property type="term" value="P:DNA catabolic process"/>
    <property type="evidence" value="ECO:0007669"/>
    <property type="project" value="InterPro"/>
</dbReference>
<comment type="similarity">
    <text evidence="1">Belongs to the DNase I family.</text>
</comment>
<keyword evidence="3" id="KW-0378">Hydrolase</keyword>
<dbReference type="PANTHER" id="PTHR11371">
    <property type="entry name" value="DEOXYRIBONUCLEASE"/>
    <property type="match status" value="1"/>
</dbReference>
<gene>
    <name evidence="5" type="ORF">SAMN04488101_115113</name>
</gene>
<dbReference type="Gene3D" id="3.60.10.10">
    <property type="entry name" value="Endonuclease/exonuclease/phosphatase"/>
    <property type="match status" value="1"/>
</dbReference>
<keyword evidence="5" id="KW-0269">Exonuclease</keyword>
<dbReference type="InterPro" id="IPR016202">
    <property type="entry name" value="DNase_I"/>
</dbReference>
<evidence type="ECO:0000313" key="5">
    <source>
        <dbReference type="EMBL" id="SMD12854.1"/>
    </source>
</evidence>
<dbReference type="STRING" id="475255.SAMN04488101_115113"/>
<keyword evidence="6" id="KW-1185">Reference proteome</keyword>
<dbReference type="EMBL" id="FWYB01000015">
    <property type="protein sequence ID" value="SMD12854.1"/>
    <property type="molecule type" value="Genomic_DNA"/>
</dbReference>
<evidence type="ECO:0000256" key="3">
    <source>
        <dbReference type="ARBA" id="ARBA00022801"/>
    </source>
</evidence>
<dbReference type="SUPFAM" id="SSF56219">
    <property type="entry name" value="DNase I-like"/>
    <property type="match status" value="1"/>
</dbReference>
<dbReference type="Pfam" id="PF03372">
    <property type="entry name" value="Exo_endo_phos"/>
    <property type="match status" value="1"/>
</dbReference>
<evidence type="ECO:0000259" key="4">
    <source>
        <dbReference type="Pfam" id="PF03372"/>
    </source>
</evidence>
<evidence type="ECO:0000256" key="1">
    <source>
        <dbReference type="ARBA" id="ARBA00007359"/>
    </source>
</evidence>
<dbReference type="GO" id="GO:0004519">
    <property type="term" value="F:endonuclease activity"/>
    <property type="evidence" value="ECO:0007669"/>
    <property type="project" value="UniProtKB-KW"/>
</dbReference>
<dbReference type="InterPro" id="IPR005135">
    <property type="entry name" value="Endo/exonuclease/phosphatase"/>
</dbReference>
<accession>A0A1W2ET09</accession>
<feature type="domain" description="Endonuclease/exonuclease/phosphatase" evidence="4">
    <location>
        <begin position="24"/>
        <end position="258"/>
    </location>
</feature>
<dbReference type="PANTHER" id="PTHR11371:SF31">
    <property type="entry name" value="EXTRACELLULAR NUCLEASE"/>
    <property type="match status" value="1"/>
</dbReference>
<dbReference type="SMART" id="SM00476">
    <property type="entry name" value="DNaseIc"/>
    <property type="match status" value="1"/>
</dbReference>
<dbReference type="Proteomes" id="UP000192678">
    <property type="component" value="Unassembled WGS sequence"/>
</dbReference>
<dbReference type="AlphaFoldDB" id="A0A1W2ET09"/>
<dbReference type="GO" id="GO:0004527">
    <property type="term" value="F:exonuclease activity"/>
    <property type="evidence" value="ECO:0007669"/>
    <property type="project" value="UniProtKB-KW"/>
</dbReference>
<keyword evidence="5" id="KW-0255">Endonuclease</keyword>
<organism evidence="5 6">
    <name type="scientific">Pedobacter nyackensis</name>
    <dbReference type="NCBI Taxonomy" id="475255"/>
    <lineage>
        <taxon>Bacteria</taxon>
        <taxon>Pseudomonadati</taxon>
        <taxon>Bacteroidota</taxon>
        <taxon>Sphingobacteriia</taxon>
        <taxon>Sphingobacteriales</taxon>
        <taxon>Sphingobacteriaceae</taxon>
        <taxon>Pedobacter</taxon>
    </lineage>
</organism>
<dbReference type="OrthoDB" id="5500612at2"/>
<proteinExistence type="inferred from homology"/>
<dbReference type="GO" id="GO:0004536">
    <property type="term" value="F:DNA nuclease activity"/>
    <property type="evidence" value="ECO:0007669"/>
    <property type="project" value="InterPro"/>
</dbReference>
<dbReference type="RefSeq" id="WP_084291481.1">
    <property type="nucleotide sequence ID" value="NZ_FWYB01000015.1"/>
</dbReference>
<sequence>MRKYFILFLLFLSFSVYGQNVNICSWNLKNFGKSKSDAELNYIAKIVKGFDIIAIQEVVAGYGGAQAVARLADELNRMGSKWDYVISDPTSGTPFKTERYAYLWKTAKVRKHSEAWLEATYAEHIDREPYYCRFVIGQKSFTLASFHAITKSKQPETEIKHFKSLPALYPNDNLIFCGDFNLPQSHSVFNPLRKMGYVSALVGQKTSLKMQSVNGVSLASEYDNFYFNAESLGVISSGIIHFYDDFVDLKSARQISDHVPIYIQLSLNRAS</sequence>
<evidence type="ECO:0000313" key="6">
    <source>
        <dbReference type="Proteomes" id="UP000192678"/>
    </source>
</evidence>
<reference evidence="5 6" key="1">
    <citation type="submission" date="2017-04" db="EMBL/GenBank/DDBJ databases">
        <authorList>
            <person name="Afonso C.L."/>
            <person name="Miller P.J."/>
            <person name="Scott M.A."/>
            <person name="Spackman E."/>
            <person name="Goraichik I."/>
            <person name="Dimitrov K.M."/>
            <person name="Suarez D.L."/>
            <person name="Swayne D.E."/>
        </authorList>
    </citation>
    <scope>NUCLEOTIDE SEQUENCE [LARGE SCALE GENOMIC DNA]</scope>
    <source>
        <strain evidence="5 6">DSM 19625</strain>
    </source>
</reference>
<evidence type="ECO:0000256" key="2">
    <source>
        <dbReference type="ARBA" id="ARBA00022722"/>
    </source>
</evidence>
<dbReference type="CDD" id="cd10283">
    <property type="entry name" value="MnuA_DNase1-like"/>
    <property type="match status" value="1"/>
</dbReference>